<dbReference type="PANTHER" id="PTHR14859:SF1">
    <property type="entry name" value="PGAP2-INTERACTING PROTEIN"/>
    <property type="match status" value="1"/>
</dbReference>
<evidence type="ECO:0000259" key="1">
    <source>
        <dbReference type="Pfam" id="PF03372"/>
    </source>
</evidence>
<evidence type="ECO:0000313" key="2">
    <source>
        <dbReference type="EMBL" id="GFE78976.1"/>
    </source>
</evidence>
<dbReference type="AlphaFoldDB" id="A0A829Y855"/>
<reference evidence="3" key="1">
    <citation type="submission" date="2020-01" db="EMBL/GenBank/DDBJ databases">
        <title>'Steroidobacter agaridevorans' sp. nov., agar-degrading bacteria isolated from rhizosphere soils.</title>
        <authorList>
            <person name="Ikenaga M."/>
            <person name="Kataoka M."/>
            <person name="Murouchi A."/>
            <person name="Katsuragi S."/>
            <person name="Sakai M."/>
        </authorList>
    </citation>
    <scope>NUCLEOTIDE SEQUENCE [LARGE SCALE GENOMIC DNA]</scope>
    <source>
        <strain evidence="3">YU21-B</strain>
    </source>
</reference>
<comment type="caution">
    <text evidence="2">The sequence shown here is derived from an EMBL/GenBank/DDBJ whole genome shotgun (WGS) entry which is preliminary data.</text>
</comment>
<sequence>MASATRALSEAEVPAEAVEAPAPGVRRISIGSYNIHSCVGLDRHRSPSRIADVLRELDCDIYALQEVDNEPGDEEDSKQLEYLSEAMHMAAIPGLRIVRHSGEYGNALLTRFPVVSVHRHDLSYGKWLEPRGAIDVELDVGGRALRVIATHLGLSRSERRFQWRQLLAAIAASPPEHPTVVLGDMNEWFPRAGTLRDAHKILGEALAPPEFPSFWPFLALTRIWVRPVQAIVSVKAHSTPLAKRASDHLPLRAEIDVERFALRAPT</sequence>
<feature type="domain" description="Endonuclease/exonuclease/phosphatase" evidence="1">
    <location>
        <begin position="31"/>
        <end position="248"/>
    </location>
</feature>
<dbReference type="EMBL" id="BLJN01000001">
    <property type="protein sequence ID" value="GFE78976.1"/>
    <property type="molecule type" value="Genomic_DNA"/>
</dbReference>
<dbReference type="InterPro" id="IPR051916">
    <property type="entry name" value="GPI-anchor_lipid_remodeler"/>
</dbReference>
<evidence type="ECO:0000313" key="3">
    <source>
        <dbReference type="Proteomes" id="UP000445000"/>
    </source>
</evidence>
<dbReference type="GO" id="GO:0006506">
    <property type="term" value="P:GPI anchor biosynthetic process"/>
    <property type="evidence" value="ECO:0007669"/>
    <property type="project" value="TreeGrafter"/>
</dbReference>
<dbReference type="Gene3D" id="3.60.10.10">
    <property type="entry name" value="Endonuclease/exonuclease/phosphatase"/>
    <property type="match status" value="1"/>
</dbReference>
<dbReference type="GO" id="GO:0016020">
    <property type="term" value="C:membrane"/>
    <property type="evidence" value="ECO:0007669"/>
    <property type="project" value="GOC"/>
</dbReference>
<dbReference type="RefSeq" id="WP_161810806.1">
    <property type="nucleotide sequence ID" value="NZ_BLJN01000001.1"/>
</dbReference>
<organism evidence="2 3">
    <name type="scientific">Steroidobacter agaridevorans</name>
    <dbReference type="NCBI Taxonomy" id="2695856"/>
    <lineage>
        <taxon>Bacteria</taxon>
        <taxon>Pseudomonadati</taxon>
        <taxon>Pseudomonadota</taxon>
        <taxon>Gammaproteobacteria</taxon>
        <taxon>Steroidobacterales</taxon>
        <taxon>Steroidobacteraceae</taxon>
        <taxon>Steroidobacter</taxon>
    </lineage>
</organism>
<dbReference type="GO" id="GO:0003824">
    <property type="term" value="F:catalytic activity"/>
    <property type="evidence" value="ECO:0007669"/>
    <property type="project" value="InterPro"/>
</dbReference>
<dbReference type="InterPro" id="IPR005135">
    <property type="entry name" value="Endo/exonuclease/phosphatase"/>
</dbReference>
<dbReference type="Proteomes" id="UP000445000">
    <property type="component" value="Unassembled WGS sequence"/>
</dbReference>
<dbReference type="PANTHER" id="PTHR14859">
    <property type="entry name" value="CALCOFLUOR WHITE HYPERSENSITIVE PROTEIN PRECURSOR"/>
    <property type="match status" value="1"/>
</dbReference>
<protein>
    <recommendedName>
        <fullName evidence="1">Endonuclease/exonuclease/phosphatase domain-containing protein</fullName>
    </recommendedName>
</protein>
<accession>A0A829Y855</accession>
<gene>
    <name evidence="2" type="ORF">GCM10011487_09760</name>
</gene>
<name>A0A829Y855_9GAMM</name>
<keyword evidence="3" id="KW-1185">Reference proteome</keyword>
<proteinExistence type="predicted"/>
<dbReference type="Pfam" id="PF03372">
    <property type="entry name" value="Exo_endo_phos"/>
    <property type="match status" value="1"/>
</dbReference>
<dbReference type="SUPFAM" id="SSF56219">
    <property type="entry name" value="DNase I-like"/>
    <property type="match status" value="1"/>
</dbReference>
<dbReference type="InterPro" id="IPR036691">
    <property type="entry name" value="Endo/exonu/phosph_ase_sf"/>
</dbReference>